<organism evidence="2 3">
    <name type="scientific">Neocallimastix californiae</name>
    <dbReference type="NCBI Taxonomy" id="1754190"/>
    <lineage>
        <taxon>Eukaryota</taxon>
        <taxon>Fungi</taxon>
        <taxon>Fungi incertae sedis</taxon>
        <taxon>Chytridiomycota</taxon>
        <taxon>Chytridiomycota incertae sedis</taxon>
        <taxon>Neocallimastigomycetes</taxon>
        <taxon>Neocallimastigales</taxon>
        <taxon>Neocallimastigaceae</taxon>
        <taxon>Neocallimastix</taxon>
    </lineage>
</organism>
<feature type="transmembrane region" description="Helical" evidence="1">
    <location>
        <begin position="320"/>
        <end position="340"/>
    </location>
</feature>
<accession>A0A1Y2F893</accession>
<keyword evidence="1" id="KW-0812">Transmembrane</keyword>
<feature type="transmembrane region" description="Helical" evidence="1">
    <location>
        <begin position="278"/>
        <end position="300"/>
    </location>
</feature>
<dbReference type="EMBL" id="MCOG01000014">
    <property type="protein sequence ID" value="ORY79576.1"/>
    <property type="molecule type" value="Genomic_DNA"/>
</dbReference>
<evidence type="ECO:0000313" key="2">
    <source>
        <dbReference type="EMBL" id="ORY79576.1"/>
    </source>
</evidence>
<keyword evidence="1" id="KW-1133">Transmembrane helix</keyword>
<comment type="caution">
    <text evidence="2">The sequence shown here is derived from an EMBL/GenBank/DDBJ whole genome shotgun (WGS) entry which is preliminary data.</text>
</comment>
<feature type="transmembrane region" description="Helical" evidence="1">
    <location>
        <begin position="62"/>
        <end position="85"/>
    </location>
</feature>
<keyword evidence="1" id="KW-0472">Membrane</keyword>
<reference evidence="2 3" key="1">
    <citation type="submission" date="2016-08" db="EMBL/GenBank/DDBJ databases">
        <title>A Parts List for Fungal Cellulosomes Revealed by Comparative Genomics.</title>
        <authorList>
            <consortium name="DOE Joint Genome Institute"/>
            <person name="Haitjema C.H."/>
            <person name="Gilmore S.P."/>
            <person name="Henske J.K."/>
            <person name="Solomon K.V."/>
            <person name="De Groot R."/>
            <person name="Kuo A."/>
            <person name="Mondo S.J."/>
            <person name="Salamov A.A."/>
            <person name="Labutti K."/>
            <person name="Zhao Z."/>
            <person name="Chiniquy J."/>
            <person name="Barry K."/>
            <person name="Brewer H.M."/>
            <person name="Purvine S.O."/>
            <person name="Wright A.T."/>
            <person name="Boxma B."/>
            <person name="Van Alen T."/>
            <person name="Hackstein J.H."/>
            <person name="Baker S.E."/>
            <person name="Grigoriev I.V."/>
            <person name="O'Malley M.A."/>
        </authorList>
    </citation>
    <scope>NUCLEOTIDE SEQUENCE [LARGE SCALE GENOMIC DNA]</scope>
    <source>
        <strain evidence="2 3">G1</strain>
    </source>
</reference>
<feature type="transmembrane region" description="Helical" evidence="1">
    <location>
        <begin position="230"/>
        <end position="252"/>
    </location>
</feature>
<evidence type="ECO:0000256" key="1">
    <source>
        <dbReference type="SAM" id="Phobius"/>
    </source>
</evidence>
<name>A0A1Y2F893_9FUNG</name>
<gene>
    <name evidence="2" type="ORF">LY90DRAFT_664643</name>
</gene>
<proteinExistence type="predicted"/>
<evidence type="ECO:0000313" key="3">
    <source>
        <dbReference type="Proteomes" id="UP000193920"/>
    </source>
</evidence>
<feature type="transmembrane region" description="Helical" evidence="1">
    <location>
        <begin position="181"/>
        <end position="204"/>
    </location>
</feature>
<sequence>MVNNYHELALKDRGKFIENGADAGFFQWLSSKGTNYTCYEEFLKGRTEQQLMNDKISIVRTIIYTLQTPFTFTYFYWTMLVFILHKFNFKKPIMRLILYHYIFRTLGDMVSQLGNLYDTYCTTNIHYETSPPRYDCNNSAMHPLKWFISRQLSTLFWYIGEIFGDWYPLLRTQAVVKNKKVIWIVYATCGIFNISKISLIILHLSHLPTKLYTSEGAYDNNSSVLFYSRYYMNQFIIIITSVIYDISVYLVLKKTIFKNNNYEFGFLKNFKNLSEYRILISSFFSVIFLPIISVVMIIKFYTLYGKKYMALDFDFEKTRIMITSIQYYMIFIDQILLVTYREQTNNSNSNTTSNLFNSSNGYLSKSSTSTVKYQFNENPDSLKFNDNIEKSYSNMNNNKYSNYPMSNNNNSNSNSQYFFNMLYSDKDKQLLQKNSYKNNL</sequence>
<keyword evidence="3" id="KW-1185">Reference proteome</keyword>
<dbReference type="Proteomes" id="UP000193920">
    <property type="component" value="Unassembled WGS sequence"/>
</dbReference>
<protein>
    <submittedName>
        <fullName evidence="2">Uncharacterized protein</fullName>
    </submittedName>
</protein>
<dbReference type="AlphaFoldDB" id="A0A1Y2F893"/>